<dbReference type="EMBL" id="JRQD01000003">
    <property type="protein sequence ID" value="KGM06726.1"/>
    <property type="molecule type" value="Genomic_DNA"/>
</dbReference>
<name>A0A0A0BFQ1_9GAMM</name>
<dbReference type="Proteomes" id="UP000029999">
    <property type="component" value="Unassembled WGS sequence"/>
</dbReference>
<evidence type="ECO:0000313" key="1">
    <source>
        <dbReference type="EMBL" id="KGM06726.1"/>
    </source>
</evidence>
<organism evidence="1 2">
    <name type="scientific">Methylophaga thiooxydans</name>
    <dbReference type="NCBI Taxonomy" id="392484"/>
    <lineage>
        <taxon>Bacteria</taxon>
        <taxon>Pseudomonadati</taxon>
        <taxon>Pseudomonadota</taxon>
        <taxon>Gammaproteobacteria</taxon>
        <taxon>Thiotrichales</taxon>
        <taxon>Piscirickettsiaceae</taxon>
        <taxon>Methylophaga</taxon>
    </lineage>
</organism>
<accession>A0A0A0BFQ1</accession>
<dbReference type="RefSeq" id="WP_036313235.1">
    <property type="nucleotide sequence ID" value="NZ_JRQD01000003.1"/>
</dbReference>
<comment type="caution">
    <text evidence="1">The sequence shown here is derived from an EMBL/GenBank/DDBJ whole genome shotgun (WGS) entry which is preliminary data.</text>
</comment>
<dbReference type="STRING" id="392484.LP43_1218"/>
<protein>
    <submittedName>
        <fullName evidence="1">Uncharacterized protein</fullName>
    </submittedName>
</protein>
<evidence type="ECO:0000313" key="2">
    <source>
        <dbReference type="Proteomes" id="UP000029999"/>
    </source>
</evidence>
<dbReference type="AlphaFoldDB" id="A0A0A0BFQ1"/>
<gene>
    <name evidence="1" type="ORF">LP43_1218</name>
</gene>
<proteinExistence type="predicted"/>
<sequence>MTDLILHKNKQYIDEDLAYYFSGQRDVNNQIRPQESIYSLSPDSQHFNTDFNDGKVGSLFFPIAAYSIDRIYIGISFPLFANNWGAAFLRYLMTRVKPSGCVILPVYPEMQASEKNYWSRSILENIFLSRSRWKGTSNIWAENDGVMSMRIGRKFPAEMNSTASFFFEESGNSILRRSLQASSHNTSNQQQLFELGQHYWNTANTFSIVERIILDYFGMQQAVTLCDISDSNGLMAIECLFSREINVTQAVSFMTDKTHINDTSLLSKRYHSIIKNRFKSIDTSITDTLNDLANYKVICLINTTTNGATSDKTNEVIANALDKLMPGGILIVHESQGLSDDVLQLLDNYPMTSYYSSIVASKLQNGDAISHYSSIIETELVSENNNRKYAYIVIQKHH</sequence>
<reference evidence="1 2" key="1">
    <citation type="submission" date="2014-09" db="EMBL/GenBank/DDBJ databases">
        <authorList>
            <person name="Grob C."/>
            <person name="Taubert M."/>
            <person name="Howat A.M."/>
            <person name="Burns O.J."/>
            <person name="Dixon J.L."/>
            <person name="Chen Y."/>
            <person name="Murrell J.C."/>
        </authorList>
    </citation>
    <scope>NUCLEOTIDE SEQUENCE [LARGE SCALE GENOMIC DNA]</scope>
    <source>
        <strain evidence="1">L4</strain>
    </source>
</reference>